<dbReference type="HOGENOM" id="CLU_237453_0_0_1"/>
<dbReference type="PANTHER" id="PTHR19325:SF575">
    <property type="entry name" value="LOCOMOTION-RELATED PROTEIN HIKARU GENKI"/>
    <property type="match status" value="1"/>
</dbReference>
<dbReference type="PaxDb" id="55529-EKX49863"/>
<dbReference type="Gene3D" id="2.10.70.10">
    <property type="entry name" value="Complement Module, domain 1"/>
    <property type="match status" value="1"/>
</dbReference>
<dbReference type="Proteomes" id="UP000011087">
    <property type="component" value="Unassembled WGS sequence"/>
</dbReference>
<keyword evidence="4" id="KW-0325">Glycoprotein</keyword>
<sequence>MTFSHALMLYCLLALLQPVEERLSVQCRANSTFASTSFQTLRNIPLLANGTVSPSTGVIPIGSSLLLLCNKGFRLTGPGSPVPKCLSSCSFELGMTCEMVRCPPFVDAFGDSALMNRSLLYGESMTVTCKPGYRSSASLPTGGFPCSTSYTKLCSETGQLEDASTHCVPVTCPRYDAGSDSLKCLTSDCGPAEGTIIAAVTDPAPATFTSTKEIVCNAGYDRVDAGKSPRCNETCQYSNNSQACRPLSCPLPDLTGFRMEFEQGVTGSIPYLSTVSLSCFQGFVFQSSSGLSCVRSRTLTCSLVDGSRTELTPAISTLSCSPLTCPPLNLSHAQYSKLQDPMYGQTVDVVCDRGYALPSSGLTCDKVSSFTAQCFDCSFRLKGDGSPVSCNRAPCPAFPHSILNGHLARAGVIYPGETTKIDCEVGTQLGQGGETSLTVSCLSNCSWDLQRDVTCYRKMCPALVLPANSQIERAVSYTSSAIEYDAVTKELKMYHNDSIIVKCNSGYMVDARPDDARFCKTTFNLSCFNGSFVGMSKCVPYQCGCGFGLPCERFNQDTNALPLPSYVDSGKLVEVRCKDGYRAAQSGSKYATCSDPSGYSLLCSDCSYNSTSMRNQVSASRNSSSDSAGVVPVDSTILVVCDEGFRAMGSQSRQTTVKCTSTCQFNVTQACLPIFCNSSTIKDGKAIPTNNSSLVQHNTEVFVSCNQGYHVPGPSSCNTNYTALCYDGMFVSSKTCVAITTSDCGCGIGACRQYQLRTGELNVSPNISISHGSLARVECAPGFRASPVSSSTPPTCQASREFNFTCNDCKLETDMACSPAVCRFYNGSDQAVTLSCPFGFRAFSSDRGSSSSYTATCSDTCSFLPSSTDVCRPIRCPPLFLGNLFASSNQSQLAALYHGDSLNVSCLPGYQIQGSRCQTWRTVTCQDGQLPSVACEAIACNCSASTCRGPEDEGALTVNLSSPLLNRGRTNVTCKEGFRAAASNASSSSCSLPRWYPVECVDCSLQTAASCKRVSCGPVRMVGAEARVLADPVSGEVLYNESVTYSCPLGHRLYDRNADSSSSITFHCEADCSYTNSSSSLSSSSSSLSSSSSSICYRVSCEELTALPNASVKATGGGNLTGLLFGDEVEVTCDGQLVSLQHLQQGRCVRQWNVSCNDQGKFDRSGCSLPTCECGGTACGLLSLPSLHVNLSSLPAPLLPSGGSVYARCPQGYRATSPNNSSSSCSDDAQVLLGCRNCSVAADKICAPVLCSLSFQDDNLIWINSSSSSSSSASAVFQQVIAFTCRPGFRPASSSCSSQRCPARSPNSSFLTCQQDCQFAPPSPRCLPVTCNVSDLAVPRGSISDGRQVYRSGENLTVVCDAGYMSEENSRINSKCDKSFTAVCNLDGTWSAASRCSAIRCNVSYYRASKLVELGGKLDCGKGYISDVEDALVCKDDCSINSTLPCRPRECPVVEVTNASVVGRNGSLNVLFGDLVTYKCNDGLVVSRQFEMFAKNNCSDEFTVMCQDNGTLQLVSSFTSVCLPPSCPPYFTLDSLVEISNSTTSSAAFGSTMNLTCRQGSRFDSSPTVASAAVTCGGEGEGRCSWSKAPRCVPITCRYSPPANSLLLDVNATLREHPIGSRVAGKCIDGYQTTASSNCSSDFENVCQQTGEFSSTQCLPAFCPPYSQQLRTFLSSFNEAALGPFVLPPSPLLNSSYNTSLLLSCPLEALPLNVATGQFLPSPFPVSCSPACSWDRIVVCKLISCSLDNLPLLQAAGFNVEQGEVVDGRVSVRYNHFLNLSCGEGEEVVESAGNFIVPDLPGLGYINVYVRQTFSGGHLAIGREPGS</sequence>
<gene>
    <name evidence="7" type="ORF">GUITHDRAFT_135562</name>
</gene>
<keyword evidence="3" id="KW-1015">Disulfide bond</keyword>
<evidence type="ECO:0000313" key="7">
    <source>
        <dbReference type="EMBL" id="EKX49863.1"/>
    </source>
</evidence>
<reference evidence="9" key="2">
    <citation type="submission" date="2012-11" db="EMBL/GenBank/DDBJ databases">
        <authorList>
            <person name="Kuo A."/>
            <person name="Curtis B.A."/>
            <person name="Tanifuji G."/>
            <person name="Burki F."/>
            <person name="Gruber A."/>
            <person name="Irimia M."/>
            <person name="Maruyama S."/>
            <person name="Arias M.C."/>
            <person name="Ball S.G."/>
            <person name="Gile G.H."/>
            <person name="Hirakawa Y."/>
            <person name="Hopkins J.F."/>
            <person name="Rensing S.A."/>
            <person name="Schmutz J."/>
            <person name="Symeonidi A."/>
            <person name="Elias M."/>
            <person name="Eveleigh R.J."/>
            <person name="Herman E.K."/>
            <person name="Klute M.J."/>
            <person name="Nakayama T."/>
            <person name="Obornik M."/>
            <person name="Reyes-Prieto A."/>
            <person name="Armbrust E.V."/>
            <person name="Aves S.J."/>
            <person name="Beiko R.G."/>
            <person name="Coutinho P."/>
            <person name="Dacks J.B."/>
            <person name="Durnford D.G."/>
            <person name="Fast N.M."/>
            <person name="Green B.R."/>
            <person name="Grisdale C."/>
            <person name="Hempe F."/>
            <person name="Henrissat B."/>
            <person name="Hoppner M.P."/>
            <person name="Ishida K.-I."/>
            <person name="Kim E."/>
            <person name="Koreny L."/>
            <person name="Kroth P.G."/>
            <person name="Liu Y."/>
            <person name="Malik S.-B."/>
            <person name="Maier U.G."/>
            <person name="McRose D."/>
            <person name="Mock T."/>
            <person name="Neilson J.A."/>
            <person name="Onodera N.T."/>
            <person name="Poole A.M."/>
            <person name="Pritham E.J."/>
            <person name="Richards T.A."/>
            <person name="Rocap G."/>
            <person name="Roy S.W."/>
            <person name="Sarai C."/>
            <person name="Schaack S."/>
            <person name="Shirato S."/>
            <person name="Slamovits C.H."/>
            <person name="Spencer D.F."/>
            <person name="Suzuki S."/>
            <person name="Worden A.Z."/>
            <person name="Zauner S."/>
            <person name="Barry K."/>
            <person name="Bell C."/>
            <person name="Bharti A.K."/>
            <person name="Crow J.A."/>
            <person name="Grimwood J."/>
            <person name="Kramer R."/>
            <person name="Lindquist E."/>
            <person name="Lucas S."/>
            <person name="Salamov A."/>
            <person name="McFadden G.I."/>
            <person name="Lane C.E."/>
            <person name="Keeling P.J."/>
            <person name="Gray M.W."/>
            <person name="Grigoriev I.V."/>
            <person name="Archibald J.M."/>
        </authorList>
    </citation>
    <scope>NUCLEOTIDE SEQUENCE</scope>
    <source>
        <strain evidence="9">CCMP2712</strain>
    </source>
</reference>
<reference evidence="8" key="3">
    <citation type="submission" date="2016-03" db="UniProtKB">
        <authorList>
            <consortium name="EnsemblProtists"/>
        </authorList>
    </citation>
    <scope>IDENTIFICATION</scope>
</reference>
<dbReference type="KEGG" id="gtt:GUITHDRAFT_135562"/>
<proteinExistence type="predicted"/>
<dbReference type="InterPro" id="IPR050350">
    <property type="entry name" value="Compl-Cell_Adhes-Reg"/>
</dbReference>
<feature type="domain" description="Sushi" evidence="6">
    <location>
        <begin position="1329"/>
        <end position="1398"/>
    </location>
</feature>
<dbReference type="InterPro" id="IPR035976">
    <property type="entry name" value="Sushi/SCR/CCP_sf"/>
</dbReference>
<dbReference type="OMA" id="ITCNRPD"/>
<dbReference type="InterPro" id="IPR000436">
    <property type="entry name" value="Sushi_SCR_CCP_dom"/>
</dbReference>
<evidence type="ECO:0000256" key="5">
    <source>
        <dbReference type="SAM" id="SignalP"/>
    </source>
</evidence>
<feature type="signal peptide" evidence="5">
    <location>
        <begin position="1"/>
        <end position="21"/>
    </location>
</feature>
<dbReference type="SMART" id="SM00032">
    <property type="entry name" value="CCP"/>
    <property type="match status" value="18"/>
</dbReference>
<keyword evidence="2" id="KW-0677">Repeat</keyword>
<dbReference type="EnsemblProtists" id="EKX49863">
    <property type="protein sequence ID" value="EKX49863"/>
    <property type="gene ID" value="GUITHDRAFT_135562"/>
</dbReference>
<keyword evidence="1" id="KW-0768">Sushi</keyword>
<accession>L1JP84</accession>
<dbReference type="GeneID" id="17306512"/>
<dbReference type="Pfam" id="PF00084">
    <property type="entry name" value="Sushi"/>
    <property type="match status" value="1"/>
</dbReference>
<dbReference type="RefSeq" id="XP_005836843.1">
    <property type="nucleotide sequence ID" value="XM_005836786.1"/>
</dbReference>
<evidence type="ECO:0000256" key="4">
    <source>
        <dbReference type="ARBA" id="ARBA00023180"/>
    </source>
</evidence>
<name>L1JP84_GUITC</name>
<dbReference type="OrthoDB" id="5804959at2759"/>
<feature type="domain" description="Sushi" evidence="6">
    <location>
        <begin position="1525"/>
        <end position="1594"/>
    </location>
</feature>
<evidence type="ECO:0000256" key="2">
    <source>
        <dbReference type="ARBA" id="ARBA00022737"/>
    </source>
</evidence>
<feature type="chain" id="PRO_5008771726" description="Sushi domain-containing protein" evidence="5">
    <location>
        <begin position="22"/>
        <end position="1827"/>
    </location>
</feature>
<dbReference type="EMBL" id="JH992980">
    <property type="protein sequence ID" value="EKX49863.1"/>
    <property type="molecule type" value="Genomic_DNA"/>
</dbReference>
<protein>
    <recommendedName>
        <fullName evidence="6">Sushi domain-containing protein</fullName>
    </recommendedName>
</protein>
<reference evidence="7 9" key="1">
    <citation type="journal article" date="2012" name="Nature">
        <title>Algal genomes reveal evolutionary mosaicism and the fate of nucleomorphs.</title>
        <authorList>
            <consortium name="DOE Joint Genome Institute"/>
            <person name="Curtis B.A."/>
            <person name="Tanifuji G."/>
            <person name="Burki F."/>
            <person name="Gruber A."/>
            <person name="Irimia M."/>
            <person name="Maruyama S."/>
            <person name="Arias M.C."/>
            <person name="Ball S.G."/>
            <person name="Gile G.H."/>
            <person name="Hirakawa Y."/>
            <person name="Hopkins J.F."/>
            <person name="Kuo A."/>
            <person name="Rensing S.A."/>
            <person name="Schmutz J."/>
            <person name="Symeonidi A."/>
            <person name="Elias M."/>
            <person name="Eveleigh R.J."/>
            <person name="Herman E.K."/>
            <person name="Klute M.J."/>
            <person name="Nakayama T."/>
            <person name="Obornik M."/>
            <person name="Reyes-Prieto A."/>
            <person name="Armbrust E.V."/>
            <person name="Aves S.J."/>
            <person name="Beiko R.G."/>
            <person name="Coutinho P."/>
            <person name="Dacks J.B."/>
            <person name="Durnford D.G."/>
            <person name="Fast N.M."/>
            <person name="Green B.R."/>
            <person name="Grisdale C.J."/>
            <person name="Hempel F."/>
            <person name="Henrissat B."/>
            <person name="Hoppner M.P."/>
            <person name="Ishida K."/>
            <person name="Kim E."/>
            <person name="Koreny L."/>
            <person name="Kroth P.G."/>
            <person name="Liu Y."/>
            <person name="Malik S.B."/>
            <person name="Maier U.G."/>
            <person name="McRose D."/>
            <person name="Mock T."/>
            <person name="Neilson J.A."/>
            <person name="Onodera N.T."/>
            <person name="Poole A.M."/>
            <person name="Pritham E.J."/>
            <person name="Richards T.A."/>
            <person name="Rocap G."/>
            <person name="Roy S.W."/>
            <person name="Sarai C."/>
            <person name="Schaack S."/>
            <person name="Shirato S."/>
            <person name="Slamovits C.H."/>
            <person name="Spencer D.F."/>
            <person name="Suzuki S."/>
            <person name="Worden A.Z."/>
            <person name="Zauner S."/>
            <person name="Barry K."/>
            <person name="Bell C."/>
            <person name="Bharti A.K."/>
            <person name="Crow J.A."/>
            <person name="Grimwood J."/>
            <person name="Kramer R."/>
            <person name="Lindquist E."/>
            <person name="Lucas S."/>
            <person name="Salamov A."/>
            <person name="McFadden G.I."/>
            <person name="Lane C.E."/>
            <person name="Keeling P.J."/>
            <person name="Gray M.W."/>
            <person name="Grigoriev I.V."/>
            <person name="Archibald J.M."/>
        </authorList>
    </citation>
    <scope>NUCLEOTIDE SEQUENCE</scope>
    <source>
        <strain evidence="7 9">CCMP2712</strain>
    </source>
</reference>
<dbReference type="SUPFAM" id="SSF57535">
    <property type="entry name" value="Complement control module/SCR domain"/>
    <property type="match status" value="1"/>
</dbReference>
<organism evidence="7">
    <name type="scientific">Guillardia theta (strain CCMP2712)</name>
    <name type="common">Cryptophyte</name>
    <dbReference type="NCBI Taxonomy" id="905079"/>
    <lineage>
        <taxon>Eukaryota</taxon>
        <taxon>Cryptophyceae</taxon>
        <taxon>Pyrenomonadales</taxon>
        <taxon>Geminigeraceae</taxon>
        <taxon>Guillardia</taxon>
    </lineage>
</organism>
<keyword evidence="5" id="KW-0732">Signal</keyword>
<dbReference type="PROSITE" id="PS50923">
    <property type="entry name" value="SUSHI"/>
    <property type="match status" value="2"/>
</dbReference>
<dbReference type="STRING" id="905079.L1JP84"/>
<evidence type="ECO:0000313" key="8">
    <source>
        <dbReference type="EnsemblProtists" id="EKX49863"/>
    </source>
</evidence>
<evidence type="ECO:0000256" key="3">
    <source>
        <dbReference type="ARBA" id="ARBA00023157"/>
    </source>
</evidence>
<keyword evidence="9" id="KW-1185">Reference proteome</keyword>
<evidence type="ECO:0000259" key="6">
    <source>
        <dbReference type="PROSITE" id="PS50923"/>
    </source>
</evidence>
<evidence type="ECO:0000256" key="1">
    <source>
        <dbReference type="ARBA" id="ARBA00022659"/>
    </source>
</evidence>
<evidence type="ECO:0000313" key="9">
    <source>
        <dbReference type="Proteomes" id="UP000011087"/>
    </source>
</evidence>
<dbReference type="PANTHER" id="PTHR19325">
    <property type="entry name" value="COMPLEMENT COMPONENT-RELATED SUSHI DOMAIN-CONTAINING"/>
    <property type="match status" value="1"/>
</dbReference>